<organism evidence="8 9">
    <name type="scientific">Paraglomus brasilianum</name>
    <dbReference type="NCBI Taxonomy" id="144538"/>
    <lineage>
        <taxon>Eukaryota</taxon>
        <taxon>Fungi</taxon>
        <taxon>Fungi incertae sedis</taxon>
        <taxon>Mucoromycota</taxon>
        <taxon>Glomeromycotina</taxon>
        <taxon>Glomeromycetes</taxon>
        <taxon>Paraglomerales</taxon>
        <taxon>Paraglomeraceae</taxon>
        <taxon>Paraglomus</taxon>
    </lineage>
</organism>
<evidence type="ECO:0000256" key="2">
    <source>
        <dbReference type="ARBA" id="ARBA00022723"/>
    </source>
</evidence>
<feature type="compositionally biased region" description="Basic and acidic residues" evidence="6">
    <location>
        <begin position="14"/>
        <end position="23"/>
    </location>
</feature>
<keyword evidence="5" id="KW-0408">Iron</keyword>
<dbReference type="PROSITE" id="PS51471">
    <property type="entry name" value="FE2OG_OXY"/>
    <property type="match status" value="1"/>
</dbReference>
<dbReference type="PANTHER" id="PTHR10869">
    <property type="entry name" value="PROLYL 4-HYDROXYLASE ALPHA SUBUNIT"/>
    <property type="match status" value="1"/>
</dbReference>
<sequence>MPPKVKNKQHSKRKESSHSKDTRTFTWNGTNATKPPSWPKLIYKPDLTLSMLLEDQITVIDNFFSKKECMSFIHFVEQHVPLELANPNGIPKKGEAYRDNDRFSIDDAGFADILYQKTGLKDLVSQWKPKTRSKTVTVSKLNSNIRIYRYRVGQKFGVHYDDSVRDTVGMTSEWTLLIYLNGEVDQENDDDVNIPQLVGGETVFYKPKNRGEVIVKPRAGMALFHRHGIDCLLHEAKEVKAGVKYVLRSDLMFG</sequence>
<dbReference type="Proteomes" id="UP000789739">
    <property type="component" value="Unassembled WGS sequence"/>
</dbReference>
<evidence type="ECO:0000313" key="9">
    <source>
        <dbReference type="Proteomes" id="UP000789739"/>
    </source>
</evidence>
<keyword evidence="3" id="KW-0223">Dioxygenase</keyword>
<feature type="region of interest" description="Disordered" evidence="6">
    <location>
        <begin position="1"/>
        <end position="32"/>
    </location>
</feature>
<dbReference type="GO" id="GO:0005506">
    <property type="term" value="F:iron ion binding"/>
    <property type="evidence" value="ECO:0007669"/>
    <property type="project" value="InterPro"/>
</dbReference>
<dbReference type="PANTHER" id="PTHR10869:SF236">
    <property type="entry name" value="PROLYL 4-HYDROXYLASE ALPHA SUBUNIT DOMAIN-CONTAINING PROTEIN"/>
    <property type="match status" value="1"/>
</dbReference>
<comment type="cofactor">
    <cofactor evidence="1">
        <name>L-ascorbate</name>
        <dbReference type="ChEBI" id="CHEBI:38290"/>
    </cofactor>
</comment>
<name>A0A9N9B958_9GLOM</name>
<feature type="domain" description="Fe2OG dioxygenase" evidence="7">
    <location>
        <begin position="140"/>
        <end position="253"/>
    </location>
</feature>
<reference evidence="8" key="1">
    <citation type="submission" date="2021-06" db="EMBL/GenBank/DDBJ databases">
        <authorList>
            <person name="Kallberg Y."/>
            <person name="Tangrot J."/>
            <person name="Rosling A."/>
        </authorList>
    </citation>
    <scope>NUCLEOTIDE SEQUENCE</scope>
    <source>
        <strain evidence="8">BR232B</strain>
    </source>
</reference>
<dbReference type="GO" id="GO:0031418">
    <property type="term" value="F:L-ascorbic acid binding"/>
    <property type="evidence" value="ECO:0007669"/>
    <property type="project" value="InterPro"/>
</dbReference>
<gene>
    <name evidence="8" type="ORF">PBRASI_LOCUS5426</name>
</gene>
<dbReference type="Gene3D" id="2.60.120.620">
    <property type="entry name" value="q2cbj1_9rhob like domain"/>
    <property type="match status" value="1"/>
</dbReference>
<evidence type="ECO:0000256" key="5">
    <source>
        <dbReference type="ARBA" id="ARBA00023004"/>
    </source>
</evidence>
<dbReference type="InterPro" id="IPR044862">
    <property type="entry name" value="Pro_4_hyd_alph_FE2OG_OXY"/>
</dbReference>
<evidence type="ECO:0000256" key="1">
    <source>
        <dbReference type="ARBA" id="ARBA00001961"/>
    </source>
</evidence>
<keyword evidence="2" id="KW-0479">Metal-binding</keyword>
<evidence type="ECO:0000313" key="8">
    <source>
        <dbReference type="EMBL" id="CAG8557735.1"/>
    </source>
</evidence>
<keyword evidence="9" id="KW-1185">Reference proteome</keyword>
<evidence type="ECO:0000256" key="4">
    <source>
        <dbReference type="ARBA" id="ARBA00023002"/>
    </source>
</evidence>
<feature type="compositionally biased region" description="Basic residues" evidence="6">
    <location>
        <begin position="1"/>
        <end position="13"/>
    </location>
</feature>
<dbReference type="AlphaFoldDB" id="A0A9N9B958"/>
<dbReference type="Pfam" id="PF13640">
    <property type="entry name" value="2OG-FeII_Oxy_3"/>
    <property type="match status" value="1"/>
</dbReference>
<evidence type="ECO:0000256" key="6">
    <source>
        <dbReference type="SAM" id="MobiDB-lite"/>
    </source>
</evidence>
<dbReference type="OrthoDB" id="69177at2759"/>
<keyword evidence="4" id="KW-0560">Oxidoreductase</keyword>
<dbReference type="SMART" id="SM00702">
    <property type="entry name" value="P4Hc"/>
    <property type="match status" value="1"/>
</dbReference>
<evidence type="ECO:0000259" key="7">
    <source>
        <dbReference type="PROSITE" id="PS51471"/>
    </source>
</evidence>
<accession>A0A9N9B958</accession>
<dbReference type="InterPro" id="IPR045054">
    <property type="entry name" value="P4HA-like"/>
</dbReference>
<dbReference type="GO" id="GO:0004656">
    <property type="term" value="F:procollagen-proline 4-dioxygenase activity"/>
    <property type="evidence" value="ECO:0007669"/>
    <property type="project" value="TreeGrafter"/>
</dbReference>
<protein>
    <submittedName>
        <fullName evidence="8">134_t:CDS:1</fullName>
    </submittedName>
</protein>
<evidence type="ECO:0000256" key="3">
    <source>
        <dbReference type="ARBA" id="ARBA00022964"/>
    </source>
</evidence>
<dbReference type="GO" id="GO:0005783">
    <property type="term" value="C:endoplasmic reticulum"/>
    <property type="evidence" value="ECO:0007669"/>
    <property type="project" value="TreeGrafter"/>
</dbReference>
<dbReference type="InterPro" id="IPR005123">
    <property type="entry name" value="Oxoglu/Fe-dep_dioxygenase_dom"/>
</dbReference>
<dbReference type="EMBL" id="CAJVPI010000632">
    <property type="protein sequence ID" value="CAG8557735.1"/>
    <property type="molecule type" value="Genomic_DNA"/>
</dbReference>
<proteinExistence type="predicted"/>
<comment type="caution">
    <text evidence="8">The sequence shown here is derived from an EMBL/GenBank/DDBJ whole genome shotgun (WGS) entry which is preliminary data.</text>
</comment>
<dbReference type="InterPro" id="IPR006620">
    <property type="entry name" value="Pro_4_hyd_alph"/>
</dbReference>